<dbReference type="GeneID" id="94826962"/>
<feature type="region of interest" description="Disordered" evidence="1">
    <location>
        <begin position="814"/>
        <end position="838"/>
    </location>
</feature>
<organism evidence="2 3">
    <name type="scientific">Tritrichomonas foetus</name>
    <dbReference type="NCBI Taxonomy" id="1144522"/>
    <lineage>
        <taxon>Eukaryota</taxon>
        <taxon>Metamonada</taxon>
        <taxon>Parabasalia</taxon>
        <taxon>Tritrichomonadida</taxon>
        <taxon>Tritrichomonadidae</taxon>
        <taxon>Tritrichomonas</taxon>
    </lineage>
</organism>
<feature type="compositionally biased region" description="Low complexity" evidence="1">
    <location>
        <begin position="376"/>
        <end position="387"/>
    </location>
</feature>
<gene>
    <name evidence="2" type="ORF">TRFO_05045</name>
</gene>
<sequence length="1165" mass="132857">MKKSLINTPQLERNSKNCDNKVPHQNETKNKRNEGLRSQNDQSLHLPKTSRPVEPLNGKSPNGYEVVFREYTIEDPYSHEIKSVQKKYLKVRYTKGPEEEESPLQQKYLPNKENNHHFRKSHYDDASPKDESFHDNKTKRKVKKRRNEIEKRNSEPYSPNKGLFISKSETVEADHELKKRKRIRKRKENVTERNIPPESPVTRDNGRNDNIIQALIHLRNEEEEEKLRKFQSQQSAKSKKGTPKRGQSKEKTSNIIDALIELSKEEYVMIEKIEECEDDRYLDIIISNPSHSKKSKYSRNDNKGKRCIATEPREKLQPIIYCGSSKELFTPSINKPTLESITTQTEDIKTIQVTERSVPDHEIKEEEEQNEKSENLENNENSNILNHSENHSENVSEYSQNSTSDSDNQHESKSNHESEYSSQHENSDYTSPSKNEYSMTQSKNTNSLIQSNNESTSDHSNESEYSIQEKASNSLEKSSQNDGLSTSSNEQEVTNDNKSQSEQNQYSENYSENSEDEDNSDEPSNQNNKMEQSLSENDSSSDSLNKNNPNKKLKLPPSGFNSSSVNRYEKSKTDLSPKNENSFGMSMLEKKIKCIGLPQEDRPEFPSEGLSESESSFEEFVSSETYMIGITEEEEDEGSETSEDFESTTTSQSQSSHKSKSSESERNSPKNENSPYPVKKAYDSMICQIERPEGYPQTPQRNETTDDKVSSLDEEKSFKEGQLMEPSPIKLNFDEDDLNKKQENSLSRSSSHTSMSSSKYSKYTSTDTSIAISSDRRSPLEIARAKRHQSDYSITDISEISDLLFSSTQSGNTNSNKDVNFSIGAQSRNSARQKTNNESLIDEGENIENDSRHITFQKKATKNTSKRNDSKLNDSLKLSFLDSEFNKYFDSSNNEFSFPYIQSPTSPRKNQKDVKILNQVSPKFPKIIHSPKGNSEIVDPFIKKTKKTKAHMPGDRFISTILDVFEAKGYQKPFNGFCQISFIKDGSVSVTSSSKTLTFNSRFSISGYESSQIKLTLCNRIDSMGFKKVSTTTFTLASLGETGEKWLEMTPIKNESSGSIRVFSNVQTKFDLPTDTNDEKDEIIVRIDVNDKDLKKRKNEFDQKIPKLINLDMTSDGVRQSSSTDSESEKEKEMLKKNYRAMVAKFSFSGTGSELLGDSGIKSKK</sequence>
<feature type="region of interest" description="Disordered" evidence="1">
    <location>
        <begin position="1"/>
        <end position="62"/>
    </location>
</feature>
<feature type="compositionally biased region" description="Basic and acidic residues" evidence="1">
    <location>
        <begin position="660"/>
        <end position="669"/>
    </location>
</feature>
<feature type="compositionally biased region" description="Low complexity" evidence="1">
    <location>
        <begin position="500"/>
        <end position="512"/>
    </location>
</feature>
<feature type="compositionally biased region" description="Polar residues" evidence="1">
    <location>
        <begin position="395"/>
        <end position="406"/>
    </location>
</feature>
<comment type="caution">
    <text evidence="2">The sequence shown here is derived from an EMBL/GenBank/DDBJ whole genome shotgun (WGS) entry which is preliminary data.</text>
</comment>
<feature type="compositionally biased region" description="Basic and acidic residues" evidence="1">
    <location>
        <begin position="703"/>
        <end position="719"/>
    </location>
</feature>
<feature type="compositionally biased region" description="Basic and acidic residues" evidence="1">
    <location>
        <begin position="567"/>
        <end position="577"/>
    </location>
</feature>
<feature type="compositionally biased region" description="Low complexity" evidence="1">
    <location>
        <begin position="745"/>
        <end position="770"/>
    </location>
</feature>
<dbReference type="AlphaFoldDB" id="A0A1J4K8V5"/>
<feature type="compositionally biased region" description="Basic and acidic residues" evidence="1">
    <location>
        <begin position="407"/>
        <end position="419"/>
    </location>
</feature>
<feature type="compositionally biased region" description="Low complexity" evidence="1">
    <location>
        <begin position="647"/>
        <end position="656"/>
    </location>
</feature>
<feature type="compositionally biased region" description="Basic and acidic residues" evidence="1">
    <location>
        <begin position="357"/>
        <end position="375"/>
    </location>
</feature>
<feature type="region of interest" description="Disordered" evidence="1">
    <location>
        <begin position="95"/>
        <end position="207"/>
    </location>
</feature>
<evidence type="ECO:0000313" key="2">
    <source>
        <dbReference type="EMBL" id="OHT07929.1"/>
    </source>
</evidence>
<proteinExistence type="predicted"/>
<evidence type="ECO:0000256" key="1">
    <source>
        <dbReference type="SAM" id="MobiDB-lite"/>
    </source>
</evidence>
<feature type="compositionally biased region" description="Low complexity" evidence="1">
    <location>
        <begin position="522"/>
        <end position="548"/>
    </location>
</feature>
<feature type="compositionally biased region" description="Low complexity" evidence="1">
    <location>
        <begin position="606"/>
        <end position="624"/>
    </location>
</feature>
<dbReference type="Proteomes" id="UP000179807">
    <property type="component" value="Unassembled WGS sequence"/>
</dbReference>
<feature type="compositionally biased region" description="Basic and acidic residues" evidence="1">
    <location>
        <begin position="113"/>
        <end position="136"/>
    </location>
</feature>
<feature type="compositionally biased region" description="Acidic residues" evidence="1">
    <location>
        <begin position="631"/>
        <end position="646"/>
    </location>
</feature>
<feature type="compositionally biased region" description="Polar residues" evidence="1">
    <location>
        <begin position="420"/>
        <end position="455"/>
    </location>
</feature>
<accession>A0A1J4K8V5</accession>
<feature type="compositionally biased region" description="Basic residues" evidence="1">
    <location>
        <begin position="137"/>
        <end position="146"/>
    </location>
</feature>
<feature type="region of interest" description="Disordered" evidence="1">
    <location>
        <begin position="1112"/>
        <end position="1134"/>
    </location>
</feature>
<feature type="region of interest" description="Disordered" evidence="1">
    <location>
        <begin position="349"/>
        <end position="770"/>
    </location>
</feature>
<feature type="compositionally biased region" description="Basic residues" evidence="1">
    <location>
        <begin position="178"/>
        <end position="187"/>
    </location>
</feature>
<dbReference type="RefSeq" id="XP_068361065.1">
    <property type="nucleotide sequence ID" value="XM_068492258.1"/>
</dbReference>
<feature type="compositionally biased region" description="Polar residues" evidence="1">
    <location>
        <begin position="1"/>
        <end position="12"/>
    </location>
</feature>
<protein>
    <submittedName>
        <fullName evidence="2">Uncharacterized protein</fullName>
    </submittedName>
</protein>
<evidence type="ECO:0000313" key="3">
    <source>
        <dbReference type="Proteomes" id="UP000179807"/>
    </source>
</evidence>
<reference evidence="2" key="1">
    <citation type="submission" date="2016-10" db="EMBL/GenBank/DDBJ databases">
        <authorList>
            <person name="Benchimol M."/>
            <person name="Almeida L.G."/>
            <person name="Vasconcelos A.T."/>
            <person name="Perreira-Neves A."/>
            <person name="Rosa I.A."/>
            <person name="Tasca T."/>
            <person name="Bogo M.R."/>
            <person name="de Souza W."/>
        </authorList>
    </citation>
    <scope>NUCLEOTIDE SEQUENCE [LARGE SCALE GENOMIC DNA]</scope>
    <source>
        <strain evidence="2">K</strain>
    </source>
</reference>
<dbReference type="EMBL" id="MLAK01000682">
    <property type="protein sequence ID" value="OHT07929.1"/>
    <property type="molecule type" value="Genomic_DNA"/>
</dbReference>
<dbReference type="VEuPathDB" id="TrichDB:TRFO_05045"/>
<name>A0A1J4K8V5_9EUKA</name>
<feature type="compositionally biased region" description="Polar residues" evidence="1">
    <location>
        <begin position="463"/>
        <end position="498"/>
    </location>
</feature>
<feature type="compositionally biased region" description="Basic and acidic residues" evidence="1">
    <location>
        <begin position="13"/>
        <end position="35"/>
    </location>
</feature>
<feature type="region of interest" description="Disordered" evidence="1">
    <location>
        <begin position="223"/>
        <end position="252"/>
    </location>
</feature>
<keyword evidence="3" id="KW-1185">Reference proteome</keyword>